<name>A0A3S2PLA3_ORYJA</name>
<proteinExistence type="predicted"/>
<gene>
    <name evidence="2" type="ORF">OJAV_G00010800</name>
</gene>
<sequence>MSLTAALRGFVVFLCWFSVVKNQTDGKVIYYQTEICADKGSTISILCSYDNPEMINGASTTVEKSFWFIRTEGEPVDLKEDPEYKDRVTYSRSTNYCHLILSGLRESDSAVYKFRFITNHQTGRYIGEPGVRLTVRDLQVLVVSTSVQQEDSDVQLKCFNRCDPDGFRDYVWFKNGEETRSMIQSETSQMFHLMTGSLPQTGSLVL</sequence>
<evidence type="ECO:0000313" key="3">
    <source>
        <dbReference type="Proteomes" id="UP000283210"/>
    </source>
</evidence>
<dbReference type="PANTHER" id="PTHR46013">
    <property type="entry name" value="VASCULAR CELL ADHESION MOLECULE 1"/>
    <property type="match status" value="1"/>
</dbReference>
<keyword evidence="1" id="KW-0732">Signal</keyword>
<dbReference type="Proteomes" id="UP000283210">
    <property type="component" value="Chromosome 1"/>
</dbReference>
<keyword evidence="3" id="KW-1185">Reference proteome</keyword>
<dbReference type="InterPro" id="IPR036179">
    <property type="entry name" value="Ig-like_dom_sf"/>
</dbReference>
<feature type="chain" id="PRO_5018542780" description="Immunoglobulin subtype domain-containing protein" evidence="1">
    <location>
        <begin position="23"/>
        <end position="206"/>
    </location>
</feature>
<dbReference type="InterPro" id="IPR013783">
    <property type="entry name" value="Ig-like_fold"/>
</dbReference>
<dbReference type="Gene3D" id="2.60.40.10">
    <property type="entry name" value="Immunoglobulins"/>
    <property type="match status" value="1"/>
</dbReference>
<evidence type="ECO:0000313" key="2">
    <source>
        <dbReference type="EMBL" id="RVE76541.1"/>
    </source>
</evidence>
<protein>
    <recommendedName>
        <fullName evidence="4">Immunoglobulin subtype domain-containing protein</fullName>
    </recommendedName>
</protein>
<evidence type="ECO:0000256" key="1">
    <source>
        <dbReference type="SAM" id="SignalP"/>
    </source>
</evidence>
<dbReference type="SUPFAM" id="SSF48726">
    <property type="entry name" value="Immunoglobulin"/>
    <property type="match status" value="1"/>
</dbReference>
<dbReference type="EMBL" id="CM012437">
    <property type="protein sequence ID" value="RVE76541.1"/>
    <property type="molecule type" value="Genomic_DNA"/>
</dbReference>
<evidence type="ECO:0008006" key="4">
    <source>
        <dbReference type="Google" id="ProtNLM"/>
    </source>
</evidence>
<feature type="signal peptide" evidence="1">
    <location>
        <begin position="1"/>
        <end position="22"/>
    </location>
</feature>
<accession>A0A3S2PLA3</accession>
<dbReference type="OrthoDB" id="10012075at2759"/>
<dbReference type="AlphaFoldDB" id="A0A3S2PLA3"/>
<dbReference type="PANTHER" id="PTHR46013:SF4">
    <property type="entry name" value="B-CELL RECEPTOR CD22-RELATED"/>
    <property type="match status" value="1"/>
</dbReference>
<reference evidence="2 3" key="2">
    <citation type="submission" date="2019-01" db="EMBL/GenBank/DDBJ databases">
        <title>A chromosome length genome reference of the Java medaka (oryzias javanicus).</title>
        <authorList>
            <person name="Herpin A."/>
            <person name="Takehana Y."/>
            <person name="Naruse K."/>
            <person name="Ansai S."/>
            <person name="Kawaguchi M."/>
        </authorList>
    </citation>
    <scope>NUCLEOTIDE SEQUENCE [LARGE SCALE GENOMIC DNA]</scope>
    <source>
        <strain evidence="2">RS831</strain>
        <tissue evidence="2">Whole body</tissue>
    </source>
</reference>
<organism evidence="2 3">
    <name type="scientific">Oryzias javanicus</name>
    <name type="common">Javanese ricefish</name>
    <name type="synonym">Aplocheilus javanicus</name>
    <dbReference type="NCBI Taxonomy" id="123683"/>
    <lineage>
        <taxon>Eukaryota</taxon>
        <taxon>Metazoa</taxon>
        <taxon>Chordata</taxon>
        <taxon>Craniata</taxon>
        <taxon>Vertebrata</taxon>
        <taxon>Euteleostomi</taxon>
        <taxon>Actinopterygii</taxon>
        <taxon>Neopterygii</taxon>
        <taxon>Teleostei</taxon>
        <taxon>Neoteleostei</taxon>
        <taxon>Acanthomorphata</taxon>
        <taxon>Ovalentaria</taxon>
        <taxon>Atherinomorphae</taxon>
        <taxon>Beloniformes</taxon>
        <taxon>Adrianichthyidae</taxon>
        <taxon>Oryziinae</taxon>
        <taxon>Oryzias</taxon>
    </lineage>
</organism>
<reference evidence="2 3" key="1">
    <citation type="submission" date="2018-11" db="EMBL/GenBank/DDBJ databases">
        <authorList>
            <person name="Lopez-Roques C."/>
            <person name="Donnadieu C."/>
            <person name="Bouchez O."/>
            <person name="Klopp C."/>
            <person name="Cabau C."/>
            <person name="Zahm M."/>
        </authorList>
    </citation>
    <scope>NUCLEOTIDE SEQUENCE [LARGE SCALE GENOMIC DNA]</scope>
    <source>
        <strain evidence="2">RS831</strain>
        <tissue evidence="2">Whole body</tissue>
    </source>
</reference>